<accession>A0A4U2YWA0</accession>
<organism evidence="1 2">
    <name type="scientific">Lysinibacillus mangiferihumi</name>
    <dbReference type="NCBI Taxonomy" id="1130819"/>
    <lineage>
        <taxon>Bacteria</taxon>
        <taxon>Bacillati</taxon>
        <taxon>Bacillota</taxon>
        <taxon>Bacilli</taxon>
        <taxon>Bacillales</taxon>
        <taxon>Bacillaceae</taxon>
        <taxon>Lysinibacillus</taxon>
    </lineage>
</organism>
<dbReference type="AlphaFoldDB" id="A0A4U2YWA0"/>
<protein>
    <submittedName>
        <fullName evidence="1">Uncharacterized protein</fullName>
    </submittedName>
</protein>
<proteinExistence type="predicted"/>
<reference evidence="1 2" key="1">
    <citation type="submission" date="2019-04" db="EMBL/GenBank/DDBJ databases">
        <title>Lysinibacillus genome sequencing.</title>
        <authorList>
            <person name="Dunlap C."/>
        </authorList>
    </citation>
    <scope>NUCLEOTIDE SEQUENCE [LARGE SCALE GENOMIC DNA]</scope>
    <source>
        <strain evidence="1 2">CCTCC AB 2010389</strain>
    </source>
</reference>
<evidence type="ECO:0000313" key="1">
    <source>
        <dbReference type="EMBL" id="TKI65295.1"/>
    </source>
</evidence>
<keyword evidence="2" id="KW-1185">Reference proteome</keyword>
<dbReference type="Proteomes" id="UP000308744">
    <property type="component" value="Unassembled WGS sequence"/>
</dbReference>
<gene>
    <name evidence="1" type="ORF">FC756_17055</name>
</gene>
<evidence type="ECO:0000313" key="2">
    <source>
        <dbReference type="Proteomes" id="UP000308744"/>
    </source>
</evidence>
<sequence length="579" mass="67735">MNLKQLPERMVIKKEWLPLALYQEAQSTFAHYEAAGKWQNDVEMMAKDINYVPSDSFQALYQCVYETLLQGRPATKVLLHDAFINYIDSIMYEVQPYLEKERQEAEEEKYPENTNEPLVDEQMSFDVIEDAIENDRIFASLNTDYLFMRNTISQKKKFVETSEGTYTSEIVDTKGDLRGLAELREDTIEIPDPEQAELWLNLVESTLNAFDELTADLLDIISHMWLLQYKDEDGYIEFHSDEVLKLRHDGTEDKPLIIRERDRFKIMKRVAALSSIWISMRDNNVRVVNKEKISAEDEYDFTTFHRMFEINSVKVAYDKITGEPKGIYALKIKPAPILRKYFDSSLQTFVSLDLKVIRYSYHNQKELKRLGRYLSYQWKIRTLSRNLKQPFKVKTLVETLDFPTSYNGVIVREKLEKVLDDLKADGIVDEWYYSEPVDESKVGKRDWVKKYWGELSLIIMPPQETINENRKKIGQMNLMIEKQQRLSNEMKLQANQLPTPPTERAEMPKGPLSPQAISEIIEVEKLSVRAAAAEIGIAHSTLLRYLNSEMKRYNKNSMARMTTWYEAHINKTKGKSPIE</sequence>
<comment type="caution">
    <text evidence="1">The sequence shown here is derived from an EMBL/GenBank/DDBJ whole genome shotgun (WGS) entry which is preliminary data.</text>
</comment>
<name>A0A4U2YWA0_9BACI</name>
<dbReference type="RefSeq" id="WP_107896547.1">
    <property type="nucleotide sequence ID" value="NZ_PYWM01000021.1"/>
</dbReference>
<dbReference type="EMBL" id="SZPU01000065">
    <property type="protein sequence ID" value="TKI65295.1"/>
    <property type="molecule type" value="Genomic_DNA"/>
</dbReference>